<dbReference type="Pfam" id="PF15474">
    <property type="entry name" value="MU117"/>
    <property type="match status" value="1"/>
</dbReference>
<evidence type="ECO:0000313" key="3">
    <source>
        <dbReference type="Proteomes" id="UP001375240"/>
    </source>
</evidence>
<feature type="chain" id="PRO_5043508185" evidence="1">
    <location>
        <begin position="23"/>
        <end position="153"/>
    </location>
</feature>
<reference evidence="2 3" key="1">
    <citation type="submission" date="2019-10" db="EMBL/GenBank/DDBJ databases">
        <authorList>
            <person name="Palmer J.M."/>
        </authorList>
    </citation>
    <scope>NUCLEOTIDE SEQUENCE [LARGE SCALE GENOMIC DNA]</scope>
    <source>
        <strain evidence="2 3">TWF696</strain>
    </source>
</reference>
<dbReference type="Gene3D" id="3.30.430.10">
    <property type="entry name" value="Killer Toxin P4, subunit A"/>
    <property type="match status" value="1"/>
</dbReference>
<dbReference type="AlphaFoldDB" id="A0AAV9U7B3"/>
<dbReference type="EMBL" id="JAVHNQ010000011">
    <property type="protein sequence ID" value="KAK6336481.1"/>
    <property type="molecule type" value="Genomic_DNA"/>
</dbReference>
<dbReference type="InterPro" id="IPR029167">
    <property type="entry name" value="Mug117"/>
</dbReference>
<name>A0AAV9U7B3_9PEZI</name>
<evidence type="ECO:0000256" key="1">
    <source>
        <dbReference type="SAM" id="SignalP"/>
    </source>
</evidence>
<organism evidence="2 3">
    <name type="scientific">Orbilia brochopaga</name>
    <dbReference type="NCBI Taxonomy" id="3140254"/>
    <lineage>
        <taxon>Eukaryota</taxon>
        <taxon>Fungi</taxon>
        <taxon>Dikarya</taxon>
        <taxon>Ascomycota</taxon>
        <taxon>Pezizomycotina</taxon>
        <taxon>Orbiliomycetes</taxon>
        <taxon>Orbiliales</taxon>
        <taxon>Orbiliaceae</taxon>
        <taxon>Orbilia</taxon>
    </lineage>
</organism>
<evidence type="ECO:0000313" key="2">
    <source>
        <dbReference type="EMBL" id="KAK6336481.1"/>
    </source>
</evidence>
<protein>
    <submittedName>
        <fullName evidence="2">Uncharacterized protein</fullName>
    </submittedName>
</protein>
<dbReference type="Proteomes" id="UP001375240">
    <property type="component" value="Unassembled WGS sequence"/>
</dbReference>
<keyword evidence="3" id="KW-1185">Reference proteome</keyword>
<keyword evidence="1" id="KW-0732">Signal</keyword>
<feature type="signal peptide" evidence="1">
    <location>
        <begin position="1"/>
        <end position="22"/>
    </location>
</feature>
<accession>A0AAV9U7B3</accession>
<gene>
    <name evidence="2" type="ORF">TWF696_002031</name>
</gene>
<proteinExistence type="predicted"/>
<sequence length="153" mass="17270">MHFHLFTLITSLLLLLTTPLLATPVNITDTDLIGPRNLYKRDTIDCKGSGLCGFLNGNHCRKAAQEGFADSVTYFSETRRIVIQNDLFRTFCLAMYKCENPDDYQYGMPGSEIRQRFRNIKDLGGCEKCGTNWYFGSCRVTFNYCSGSGCKTA</sequence>
<comment type="caution">
    <text evidence="2">The sequence shown here is derived from an EMBL/GenBank/DDBJ whole genome shotgun (WGS) entry which is preliminary data.</text>
</comment>